<dbReference type="GO" id="GO:0016829">
    <property type="term" value="F:lyase activity"/>
    <property type="evidence" value="ECO:0007669"/>
    <property type="project" value="UniProtKB-KW"/>
</dbReference>
<organism evidence="1 2">
    <name type="scientific">Nonomuraea soli</name>
    <dbReference type="NCBI Taxonomy" id="1032476"/>
    <lineage>
        <taxon>Bacteria</taxon>
        <taxon>Bacillati</taxon>
        <taxon>Actinomycetota</taxon>
        <taxon>Actinomycetes</taxon>
        <taxon>Streptosporangiales</taxon>
        <taxon>Streptosporangiaceae</taxon>
        <taxon>Nonomuraea</taxon>
    </lineage>
</organism>
<dbReference type="RefSeq" id="WP_181612055.1">
    <property type="nucleotide sequence ID" value="NZ_BAABAM010000003.1"/>
</dbReference>
<dbReference type="CDD" id="cd00377">
    <property type="entry name" value="ICL_PEPM"/>
    <property type="match status" value="1"/>
</dbReference>
<dbReference type="SUPFAM" id="SSF51621">
    <property type="entry name" value="Phosphoenolpyruvate/pyruvate domain"/>
    <property type="match status" value="1"/>
</dbReference>
<dbReference type="Proteomes" id="UP000530928">
    <property type="component" value="Unassembled WGS sequence"/>
</dbReference>
<keyword evidence="2" id="KW-1185">Reference proteome</keyword>
<dbReference type="PANTHER" id="PTHR42905:SF16">
    <property type="entry name" value="CARBOXYPHOSPHONOENOLPYRUVATE PHOSPHONOMUTASE-LIKE PROTEIN (AFU_ORTHOLOGUE AFUA_5G07230)"/>
    <property type="match status" value="1"/>
</dbReference>
<dbReference type="InterPro" id="IPR040442">
    <property type="entry name" value="Pyrv_kinase-like_dom_sf"/>
</dbReference>
<protein>
    <submittedName>
        <fullName evidence="1">2-methylisocitrate lyase-like PEP mutase family enzyme</fullName>
    </submittedName>
</protein>
<accession>A0A7W0CLQ4</accession>
<dbReference type="EMBL" id="JACDUR010000004">
    <property type="protein sequence ID" value="MBA2893354.1"/>
    <property type="molecule type" value="Genomic_DNA"/>
</dbReference>
<evidence type="ECO:0000313" key="2">
    <source>
        <dbReference type="Proteomes" id="UP000530928"/>
    </source>
</evidence>
<dbReference type="PANTHER" id="PTHR42905">
    <property type="entry name" value="PHOSPHOENOLPYRUVATE CARBOXYLASE"/>
    <property type="match status" value="1"/>
</dbReference>
<keyword evidence="1" id="KW-0456">Lyase</keyword>
<dbReference type="InterPro" id="IPR039556">
    <property type="entry name" value="ICL/PEPM"/>
</dbReference>
<comment type="caution">
    <text evidence="1">The sequence shown here is derived from an EMBL/GenBank/DDBJ whole genome shotgun (WGS) entry which is preliminary data.</text>
</comment>
<proteinExistence type="predicted"/>
<name>A0A7W0CLQ4_9ACTN</name>
<dbReference type="Gene3D" id="3.20.20.60">
    <property type="entry name" value="Phosphoenolpyruvate-binding domains"/>
    <property type="match status" value="1"/>
</dbReference>
<dbReference type="InterPro" id="IPR015813">
    <property type="entry name" value="Pyrv/PenolPyrv_kinase-like_dom"/>
</dbReference>
<sequence>MTFADLHRPGDPFLLPNAWDYGSAALLADHGFPAVATTSLGVAAVHGKRDAAGATMNETIALAAALRPLDVMVSVDVEAGFSDDPDEVAELVLILKELGVHGVNIEDGRPDGTLREITHQRDILQAAVGHGVFVNARTDTHWLGTGDVFERVQAYSFADGIFVPGLTDLATIAEVAAVRPLNVLYQAAGPPVEELAAAGVARISTGSLLYRAALRGALETALAIHDREAAPEMPSIARIMGLLPR</sequence>
<dbReference type="AlphaFoldDB" id="A0A7W0CLQ4"/>
<dbReference type="Pfam" id="PF13714">
    <property type="entry name" value="PEP_mutase"/>
    <property type="match status" value="1"/>
</dbReference>
<evidence type="ECO:0000313" key="1">
    <source>
        <dbReference type="EMBL" id="MBA2893354.1"/>
    </source>
</evidence>
<gene>
    <name evidence="1" type="ORF">HNR30_004708</name>
</gene>
<reference evidence="1 2" key="1">
    <citation type="submission" date="2020-07" db="EMBL/GenBank/DDBJ databases">
        <title>Genomic Encyclopedia of Type Strains, Phase IV (KMG-IV): sequencing the most valuable type-strain genomes for metagenomic binning, comparative biology and taxonomic classification.</title>
        <authorList>
            <person name="Goeker M."/>
        </authorList>
    </citation>
    <scope>NUCLEOTIDE SEQUENCE [LARGE SCALE GENOMIC DNA]</scope>
    <source>
        <strain evidence="1 2">DSM 45533</strain>
    </source>
</reference>